<keyword evidence="5" id="KW-0812">Transmembrane</keyword>
<keyword evidence="11" id="KW-0472">Membrane</keyword>
<comment type="similarity">
    <text evidence="2">Belongs to the Tom22 family.</text>
</comment>
<comment type="subcellular location">
    <subcellularLocation>
        <location evidence="1">Mitochondrion outer membrane</location>
        <topology evidence="1">Single-pass membrane protein</topology>
    </subcellularLocation>
</comment>
<keyword evidence="10" id="KW-0496">Mitochondrion</keyword>
<evidence type="ECO:0000256" key="2">
    <source>
        <dbReference type="ARBA" id="ARBA00009874"/>
    </source>
</evidence>
<evidence type="ECO:0000313" key="14">
    <source>
        <dbReference type="Proteomes" id="UP000694843"/>
    </source>
</evidence>
<evidence type="ECO:0000256" key="9">
    <source>
        <dbReference type="ARBA" id="ARBA00023010"/>
    </source>
</evidence>
<evidence type="ECO:0000256" key="8">
    <source>
        <dbReference type="ARBA" id="ARBA00022989"/>
    </source>
</evidence>
<proteinExistence type="inferred from homology"/>
<dbReference type="PANTHER" id="PTHR12504:SF0">
    <property type="entry name" value="MITOCHONDRIAL IMPORT RECEPTOR SUBUNIT TOM22 HOMOLOG"/>
    <property type="match status" value="1"/>
</dbReference>
<name>A0A8B7NUP5_HYAAZ</name>
<keyword evidence="6" id="KW-1000">Mitochondrion outer membrane</keyword>
<evidence type="ECO:0000256" key="13">
    <source>
        <dbReference type="SAM" id="MobiDB-lite"/>
    </source>
</evidence>
<dbReference type="InterPro" id="IPR005683">
    <property type="entry name" value="Tom22"/>
</dbReference>
<dbReference type="CDD" id="cd22884">
    <property type="entry name" value="TOM22"/>
    <property type="match status" value="1"/>
</dbReference>
<keyword evidence="14" id="KW-1185">Reference proteome</keyword>
<evidence type="ECO:0000256" key="5">
    <source>
        <dbReference type="ARBA" id="ARBA00022692"/>
    </source>
</evidence>
<sequence>MANEVVPETDSGVASSDGTPVAQESVVIVPSGSSMDSLNSDTTKSVSSTTTTTSNVGTSKLKPSVSSANNTNLQAIEEDDDDIDESLFERLVGLTEMFPDSVRNVSCCLASNSLKLITNGYSLSRQLVWFTATTSLLLFAPVLFEVERLNAEEMIKQDRNKLVLGPGTAMSGSPQPGLVPPAH</sequence>
<dbReference type="Pfam" id="PF04281">
    <property type="entry name" value="Tom22"/>
    <property type="match status" value="1"/>
</dbReference>
<keyword evidence="9" id="KW-0811">Translocation</keyword>
<evidence type="ECO:0000256" key="1">
    <source>
        <dbReference type="ARBA" id="ARBA00004572"/>
    </source>
</evidence>
<evidence type="ECO:0000256" key="7">
    <source>
        <dbReference type="ARBA" id="ARBA00022927"/>
    </source>
</evidence>
<feature type="compositionally biased region" description="Low complexity" evidence="13">
    <location>
        <begin position="39"/>
        <end position="60"/>
    </location>
</feature>
<dbReference type="Proteomes" id="UP000694843">
    <property type="component" value="Unplaced"/>
</dbReference>
<dbReference type="GeneID" id="108674065"/>
<dbReference type="GO" id="GO:0005741">
    <property type="term" value="C:mitochondrial outer membrane"/>
    <property type="evidence" value="ECO:0007669"/>
    <property type="project" value="UniProtKB-SubCell"/>
</dbReference>
<organism evidence="14 15">
    <name type="scientific">Hyalella azteca</name>
    <name type="common">Amphipod</name>
    <dbReference type="NCBI Taxonomy" id="294128"/>
    <lineage>
        <taxon>Eukaryota</taxon>
        <taxon>Metazoa</taxon>
        <taxon>Ecdysozoa</taxon>
        <taxon>Arthropoda</taxon>
        <taxon>Crustacea</taxon>
        <taxon>Multicrustacea</taxon>
        <taxon>Malacostraca</taxon>
        <taxon>Eumalacostraca</taxon>
        <taxon>Peracarida</taxon>
        <taxon>Amphipoda</taxon>
        <taxon>Senticaudata</taxon>
        <taxon>Talitrida</taxon>
        <taxon>Talitroidea</taxon>
        <taxon>Hyalellidae</taxon>
        <taxon>Hyalella</taxon>
    </lineage>
</organism>
<evidence type="ECO:0000313" key="15">
    <source>
        <dbReference type="RefSeq" id="XP_018017452.1"/>
    </source>
</evidence>
<dbReference type="PANTHER" id="PTHR12504">
    <property type="entry name" value="MITOCHONDRIAL IMPORT RECEPTOR SUBUNIT TOM22"/>
    <property type="match status" value="1"/>
</dbReference>
<keyword evidence="12 15" id="KW-0675">Receptor</keyword>
<evidence type="ECO:0000256" key="3">
    <source>
        <dbReference type="ARBA" id="ARBA00016229"/>
    </source>
</evidence>
<evidence type="ECO:0000256" key="6">
    <source>
        <dbReference type="ARBA" id="ARBA00022787"/>
    </source>
</evidence>
<protein>
    <recommendedName>
        <fullName evidence="3">Mitochondrial import receptor subunit TOM22 homolog</fullName>
    </recommendedName>
</protein>
<keyword evidence="8" id="KW-1133">Transmembrane helix</keyword>
<dbReference type="CTD" id="38459"/>
<evidence type="ECO:0000256" key="4">
    <source>
        <dbReference type="ARBA" id="ARBA00022448"/>
    </source>
</evidence>
<evidence type="ECO:0000256" key="12">
    <source>
        <dbReference type="ARBA" id="ARBA00023170"/>
    </source>
</evidence>
<dbReference type="GO" id="GO:0006886">
    <property type="term" value="P:intracellular protein transport"/>
    <property type="evidence" value="ECO:0007669"/>
    <property type="project" value="InterPro"/>
</dbReference>
<dbReference type="RefSeq" id="XP_018017452.1">
    <property type="nucleotide sequence ID" value="XM_018161963.2"/>
</dbReference>
<keyword evidence="7" id="KW-0653">Protein transport</keyword>
<gene>
    <name evidence="15" type="primary">LOC108674065</name>
</gene>
<feature type="region of interest" description="Disordered" evidence="13">
    <location>
        <begin position="1"/>
        <end position="66"/>
    </location>
</feature>
<evidence type="ECO:0000256" key="10">
    <source>
        <dbReference type="ARBA" id="ARBA00023128"/>
    </source>
</evidence>
<dbReference type="KEGG" id="hazt:108674065"/>
<accession>A0A8B7NUP5</accession>
<dbReference type="OrthoDB" id="10016939at2759"/>
<keyword evidence="4" id="KW-0813">Transport</keyword>
<evidence type="ECO:0000256" key="11">
    <source>
        <dbReference type="ARBA" id="ARBA00023136"/>
    </source>
</evidence>
<dbReference type="AlphaFoldDB" id="A0A8B7NUP5"/>
<reference evidence="15" key="1">
    <citation type="submission" date="2025-08" db="UniProtKB">
        <authorList>
            <consortium name="RefSeq"/>
        </authorList>
    </citation>
    <scope>IDENTIFICATION</scope>
    <source>
        <tissue evidence="15">Whole organism</tissue>
    </source>
</reference>